<dbReference type="Gene3D" id="3.40.50.1820">
    <property type="entry name" value="alpha/beta hydrolase"/>
    <property type="match status" value="1"/>
</dbReference>
<dbReference type="InterPro" id="IPR003140">
    <property type="entry name" value="PLipase/COase/thioEstase"/>
</dbReference>
<dbReference type="PANTHER" id="PTHR43037">
    <property type="entry name" value="UNNAMED PRODUCT-RELATED"/>
    <property type="match status" value="1"/>
</dbReference>
<evidence type="ECO:0000313" key="6">
    <source>
        <dbReference type="Proteomes" id="UP000661077"/>
    </source>
</evidence>
<evidence type="ECO:0000256" key="2">
    <source>
        <dbReference type="ARBA" id="ARBA00022801"/>
    </source>
</evidence>
<dbReference type="Pfam" id="PF02230">
    <property type="entry name" value="Abhydrolase_2"/>
    <property type="match status" value="1"/>
</dbReference>
<organism evidence="5 6">
    <name type="scientific">Steroidobacter gossypii</name>
    <dbReference type="NCBI Taxonomy" id="2805490"/>
    <lineage>
        <taxon>Bacteria</taxon>
        <taxon>Pseudomonadati</taxon>
        <taxon>Pseudomonadota</taxon>
        <taxon>Gammaproteobacteria</taxon>
        <taxon>Steroidobacterales</taxon>
        <taxon>Steroidobacteraceae</taxon>
        <taxon>Steroidobacter</taxon>
    </lineage>
</organism>
<dbReference type="Proteomes" id="UP000661077">
    <property type="component" value="Unassembled WGS sequence"/>
</dbReference>
<evidence type="ECO:0000259" key="4">
    <source>
        <dbReference type="Pfam" id="PF02230"/>
    </source>
</evidence>
<dbReference type="InterPro" id="IPR029058">
    <property type="entry name" value="AB_hydrolase_fold"/>
</dbReference>
<feature type="signal peptide" evidence="3">
    <location>
        <begin position="1"/>
        <end position="19"/>
    </location>
</feature>
<comment type="caution">
    <text evidence="5">The sequence shown here is derived from an EMBL/GenBank/DDBJ whole genome shotgun (WGS) entry which is preliminary data.</text>
</comment>
<gene>
    <name evidence="5" type="ORF">JM946_02160</name>
</gene>
<dbReference type="GO" id="GO:0016787">
    <property type="term" value="F:hydrolase activity"/>
    <property type="evidence" value="ECO:0007669"/>
    <property type="project" value="UniProtKB-KW"/>
</dbReference>
<dbReference type="PANTHER" id="PTHR43037:SF5">
    <property type="entry name" value="FERULOYL ESTERASE"/>
    <property type="match status" value="1"/>
</dbReference>
<dbReference type="EMBL" id="JAEVLS010000001">
    <property type="protein sequence ID" value="MBM0103524.1"/>
    <property type="molecule type" value="Genomic_DNA"/>
</dbReference>
<keyword evidence="1 3" id="KW-0732">Signal</keyword>
<sequence length="242" mass="26443">MAVRLLAVLMLLLASPAQPATTTPDKHTFEVAGLRRTFYIYAPADAGSPTPLLLTLHGSYGKADDMLERWIPTAQANGFIVAAPVARKAAAWQIRADGPQFIRAVVAEIERLHAIDPRRIYLFGHSGGAVYALTLSMLESEFFAATAVFAGAWREPKEFIAVPHARRAIAVALYIGDRDEYFALQDVRKTHEALQTAGHPSNLTVLPGRSHNYSRVADEVNPAAWNWLKVYSSNAAPVPTAQ</sequence>
<dbReference type="RefSeq" id="WP_203165490.1">
    <property type="nucleotide sequence ID" value="NZ_JAEVLS010000001.1"/>
</dbReference>
<proteinExistence type="predicted"/>
<accession>A0ABS1WRC1</accession>
<feature type="domain" description="Phospholipase/carboxylesterase/thioesterase" evidence="4">
    <location>
        <begin position="99"/>
        <end position="213"/>
    </location>
</feature>
<reference evidence="5 6" key="1">
    <citation type="journal article" date="2021" name="Int. J. Syst. Evol. Microbiol.">
        <title>Steroidobacter gossypii sp. nov., isolated from soil of cotton cropping field.</title>
        <authorList>
            <person name="Huang R."/>
            <person name="Yang S."/>
            <person name="Zhen C."/>
            <person name="Liu W."/>
        </authorList>
    </citation>
    <scope>NUCLEOTIDE SEQUENCE [LARGE SCALE GENOMIC DNA]</scope>
    <source>
        <strain evidence="5 6">S1-65</strain>
    </source>
</reference>
<evidence type="ECO:0000256" key="1">
    <source>
        <dbReference type="ARBA" id="ARBA00022729"/>
    </source>
</evidence>
<feature type="chain" id="PRO_5046188086" evidence="3">
    <location>
        <begin position="20"/>
        <end position="242"/>
    </location>
</feature>
<evidence type="ECO:0000256" key="3">
    <source>
        <dbReference type="SAM" id="SignalP"/>
    </source>
</evidence>
<dbReference type="SUPFAM" id="SSF53474">
    <property type="entry name" value="alpha/beta-Hydrolases"/>
    <property type="match status" value="1"/>
</dbReference>
<name>A0ABS1WRC1_9GAMM</name>
<keyword evidence="6" id="KW-1185">Reference proteome</keyword>
<evidence type="ECO:0000313" key="5">
    <source>
        <dbReference type="EMBL" id="MBM0103524.1"/>
    </source>
</evidence>
<dbReference type="InterPro" id="IPR050955">
    <property type="entry name" value="Plant_Biomass_Hydrol_Est"/>
</dbReference>
<protein>
    <submittedName>
        <fullName evidence="5">Dienelactone hydrolase family protein</fullName>
    </submittedName>
</protein>
<keyword evidence="2 5" id="KW-0378">Hydrolase</keyword>